<evidence type="ECO:0000313" key="3">
    <source>
        <dbReference type="Proteomes" id="UP000728032"/>
    </source>
</evidence>
<dbReference type="Gene3D" id="1.25.50.10">
    <property type="entry name" value="Peptidase M1, alanyl aminopeptidase, C-terminal domain"/>
    <property type="match status" value="1"/>
</dbReference>
<gene>
    <name evidence="2" type="ORF">ONB1V03_LOCUS108</name>
</gene>
<dbReference type="AlphaFoldDB" id="A0A7R9Q8G1"/>
<organism evidence="2">
    <name type="scientific">Oppiella nova</name>
    <dbReference type="NCBI Taxonomy" id="334625"/>
    <lineage>
        <taxon>Eukaryota</taxon>
        <taxon>Metazoa</taxon>
        <taxon>Ecdysozoa</taxon>
        <taxon>Arthropoda</taxon>
        <taxon>Chelicerata</taxon>
        <taxon>Arachnida</taxon>
        <taxon>Acari</taxon>
        <taxon>Acariformes</taxon>
        <taxon>Sarcoptiformes</taxon>
        <taxon>Oribatida</taxon>
        <taxon>Brachypylina</taxon>
        <taxon>Oppioidea</taxon>
        <taxon>Oppiidae</taxon>
        <taxon>Oppiella</taxon>
    </lineage>
</organism>
<evidence type="ECO:0000259" key="1">
    <source>
        <dbReference type="Pfam" id="PF17432"/>
    </source>
</evidence>
<protein>
    <recommendedName>
        <fullName evidence="1">Peptidase M1 alanyl aminopeptidase C-terminal domain-containing protein</fullName>
    </recommendedName>
</protein>
<dbReference type="InterPro" id="IPR037144">
    <property type="entry name" value="Peptidase_M1_pepN_C_sf"/>
</dbReference>
<evidence type="ECO:0000313" key="2">
    <source>
        <dbReference type="EMBL" id="CAD7636315.1"/>
    </source>
</evidence>
<dbReference type="EMBL" id="CAJPVJ010000002">
    <property type="protein sequence ID" value="CAG2156472.1"/>
    <property type="molecule type" value="Genomic_DNA"/>
</dbReference>
<dbReference type="EMBL" id="OC914827">
    <property type="protein sequence ID" value="CAD7636315.1"/>
    <property type="molecule type" value="Genomic_DNA"/>
</dbReference>
<dbReference type="Proteomes" id="UP000728032">
    <property type="component" value="Unassembled WGS sequence"/>
</dbReference>
<dbReference type="Pfam" id="PF17432">
    <property type="entry name" value="DUF3458_C"/>
    <property type="match status" value="1"/>
</dbReference>
<dbReference type="InterPro" id="IPR024601">
    <property type="entry name" value="Peptidase_M1_pepN_C"/>
</dbReference>
<keyword evidence="3" id="KW-1185">Reference proteome</keyword>
<dbReference type="PANTHER" id="PTHR46322">
    <property type="entry name" value="PUROMYCIN-SENSITIVE AMINOPEPTIDASE"/>
    <property type="match status" value="1"/>
</dbReference>
<dbReference type="GO" id="GO:0008270">
    <property type="term" value="F:zinc ion binding"/>
    <property type="evidence" value="ECO:0007669"/>
    <property type="project" value="InterPro"/>
</dbReference>
<accession>A0A7R9Q8G1</accession>
<reference evidence="2" key="1">
    <citation type="submission" date="2020-11" db="EMBL/GenBank/DDBJ databases">
        <authorList>
            <person name="Tran Van P."/>
        </authorList>
    </citation>
    <scope>NUCLEOTIDE SEQUENCE</scope>
</reference>
<dbReference type="PANTHER" id="PTHR46322:SF1">
    <property type="entry name" value="PUROMYCIN-SENSITIVE AMINOPEPTIDASE"/>
    <property type="match status" value="1"/>
</dbReference>
<name>A0A7R9Q8G1_9ACAR</name>
<proteinExistence type="predicted"/>
<dbReference type="OrthoDB" id="10031169at2759"/>
<feature type="domain" description="Peptidase M1 alanyl aminopeptidase C-terminal" evidence="1">
    <location>
        <begin position="1"/>
        <end position="127"/>
    </location>
</feature>
<sequence>MSERLGALKVLVWNDAPQAKAALADFYKRFKDEALSLDQWFMIQAAHPKATAETIQYLTSHADYDLGTPNRIRSVSGGLNANPVNAWSFGVQHFVDLAKYLDEKNPIVGSRLLQVLTRWYTLAEPQRSESLLHSIYT</sequence>
<dbReference type="InterPro" id="IPR012779">
    <property type="entry name" value="Peptidase_M1_pepN"/>
</dbReference>